<organism evidence="1 2">
    <name type="scientific">Neophaeococcomyces mojaviensis</name>
    <dbReference type="NCBI Taxonomy" id="3383035"/>
    <lineage>
        <taxon>Eukaryota</taxon>
        <taxon>Fungi</taxon>
        <taxon>Dikarya</taxon>
        <taxon>Ascomycota</taxon>
        <taxon>Pezizomycotina</taxon>
        <taxon>Eurotiomycetes</taxon>
        <taxon>Chaetothyriomycetidae</taxon>
        <taxon>Chaetothyriales</taxon>
        <taxon>Chaetothyriales incertae sedis</taxon>
        <taxon>Neophaeococcomyces</taxon>
    </lineage>
</organism>
<evidence type="ECO:0000313" key="1">
    <source>
        <dbReference type="EMBL" id="KAJ9652771.1"/>
    </source>
</evidence>
<name>A0ACC2ZYC5_9EURO</name>
<dbReference type="EMBL" id="JAPDRQ010000183">
    <property type="protein sequence ID" value="KAJ9652771.1"/>
    <property type="molecule type" value="Genomic_DNA"/>
</dbReference>
<accession>A0ACC2ZYC5</accession>
<gene>
    <name evidence="1" type="primary">ARR3</name>
    <name evidence="1" type="ORF">H2198_007998</name>
</gene>
<protein>
    <submittedName>
        <fullName evidence="1">Arsenicals resistance</fullName>
    </submittedName>
</protein>
<reference evidence="1" key="1">
    <citation type="submission" date="2022-10" db="EMBL/GenBank/DDBJ databases">
        <title>Culturing micro-colonial fungi from biological soil crusts in the Mojave desert and describing Neophaeococcomyces mojavensis, and introducing the new genera and species Taxawa tesnikishii.</title>
        <authorList>
            <person name="Kurbessoian T."/>
            <person name="Stajich J.E."/>
        </authorList>
    </citation>
    <scope>NUCLEOTIDE SEQUENCE</scope>
    <source>
        <strain evidence="1">JES_112</strain>
    </source>
</reference>
<comment type="caution">
    <text evidence="1">The sequence shown here is derived from an EMBL/GenBank/DDBJ whole genome shotgun (WGS) entry which is preliminary data.</text>
</comment>
<dbReference type="Proteomes" id="UP001172386">
    <property type="component" value="Unassembled WGS sequence"/>
</dbReference>
<keyword evidence="2" id="KW-1185">Reference proteome</keyword>
<sequence>MRHPSSSHSDSVVNHDASCTYTKDKVPKDLEGQDLNTSKEKKSSVYAGLGWLDKLLVVWILLAIILGIILGNFVDGIEPALQKGKFVNVSVPIAVGLLVMMYPILLKIQYETLHKLFQHREIWIQLGFSILMNWVVAPLLMLGLAWAFLPDKDGLRNGLVFVGLARCIAMVLIWTGLAGGDEQYCAILVAVNSILQMVLYAPLAILFVNIISNGGAISVSYSTVATSVGVFLGIPLGAAIITRLTLRAFAAEWYDRTFLKWIAPWSLIGLLYTILVLFASQGHQVVHQIVSVVRVAAPLIVYFAVIFSFTLWITKRLGFGYKLAATQSFTAASNNFELAIAVAVATFGANSDEALATTVGPLIEVPVLVGLVYFVKWLAARWGWRD</sequence>
<evidence type="ECO:0000313" key="2">
    <source>
        <dbReference type="Proteomes" id="UP001172386"/>
    </source>
</evidence>
<proteinExistence type="predicted"/>